<dbReference type="PANTHER" id="PTHR30595:SF6">
    <property type="entry name" value="SCHLAFEN ALBA-2 DOMAIN-CONTAINING PROTEIN"/>
    <property type="match status" value="1"/>
</dbReference>
<reference evidence="2 3" key="1">
    <citation type="journal article" date="2019" name="Nat. Med.">
        <title>A library of human gut bacterial isolates paired with longitudinal multiomics data enables mechanistic microbiome research.</title>
        <authorList>
            <person name="Poyet M."/>
            <person name="Groussin M."/>
            <person name="Gibbons S.M."/>
            <person name="Avila-Pacheco J."/>
            <person name="Jiang X."/>
            <person name="Kearney S.M."/>
            <person name="Perrotta A.R."/>
            <person name="Berdy B."/>
            <person name="Zhao S."/>
            <person name="Lieberman T.D."/>
            <person name="Swanson P.K."/>
            <person name="Smith M."/>
            <person name="Roesemann S."/>
            <person name="Alexander J.E."/>
            <person name="Rich S.A."/>
            <person name="Livny J."/>
            <person name="Vlamakis H."/>
            <person name="Clish C."/>
            <person name="Bullock K."/>
            <person name="Deik A."/>
            <person name="Scott J."/>
            <person name="Pierce K.A."/>
            <person name="Xavier R.J."/>
            <person name="Alm E.J."/>
        </authorList>
    </citation>
    <scope>NUCLEOTIDE SEQUENCE [LARGE SCALE GENOMIC DNA]</scope>
    <source>
        <strain evidence="2 3">BIOML-A2</strain>
    </source>
</reference>
<evidence type="ECO:0000256" key="1">
    <source>
        <dbReference type="SAM" id="MobiDB-lite"/>
    </source>
</evidence>
<sequence>MSAEWTITGLTYDRDKAERRVDGNNPQVSCPVLFSAQCASFSCFMTSDINPSMERSLIWEKSPQSFLDTEEKEAPDGRNERSIVASALSGPEVLELLNAESYLRLSRMEIADNKEEQLRYLEKLGLIKKAGSTYQIPLFSVYLLARNLSDFNRLAGKRVRIVSYGGNDNLAPVVFDKEFKEGIVEAFKSIYRELNGLIPRRERIDLESGRRLVELSIPQAVVRELLSNAFAHQDLSSEGDGIVIEVFKNRVEITNSGLPVLDPLHFLDGGPAIKNEKIFSEMKNLGLVDGQGHGWRKIVKELESRSLPVPEIKVRKNSITVTLWFEKPLKLLSLDKRNWTVYLHTVLRYLLSEPANNASLRQRLNLPESKSSTVSKLFRQAAEGGLVKPFDQHSSNKTKKYVPAWSQDSSRIPVKTKNFEKQKLEGEKAKNTQNPSSNKAFIDDEDEQLIQKAQQRLKEQGSIRVRIEDL</sequence>
<dbReference type="AlphaFoldDB" id="A0A6I3S6N1"/>
<feature type="region of interest" description="Disordered" evidence="1">
    <location>
        <begin position="388"/>
        <end position="408"/>
    </location>
</feature>
<dbReference type="Pfam" id="PF13749">
    <property type="entry name" value="HATPase_c_4"/>
    <property type="match status" value="1"/>
</dbReference>
<proteinExistence type="predicted"/>
<organism evidence="2 3">
    <name type="scientific">Parasutterella excrementihominis</name>
    <dbReference type="NCBI Taxonomy" id="487175"/>
    <lineage>
        <taxon>Bacteria</taxon>
        <taxon>Pseudomonadati</taxon>
        <taxon>Pseudomonadota</taxon>
        <taxon>Betaproteobacteria</taxon>
        <taxon>Burkholderiales</taxon>
        <taxon>Sutterellaceae</taxon>
        <taxon>Parasutterella</taxon>
    </lineage>
</organism>
<feature type="compositionally biased region" description="Basic and acidic residues" evidence="1">
    <location>
        <begin position="420"/>
        <end position="430"/>
    </location>
</feature>
<accession>A0A6I3S6N1</accession>
<comment type="caution">
    <text evidence="2">The sequence shown here is derived from an EMBL/GenBank/DDBJ whole genome shotgun (WGS) entry which is preliminary data.</text>
</comment>
<name>A0A6I3S6N1_9BURK</name>
<dbReference type="InterPro" id="IPR038475">
    <property type="entry name" value="RecG_C_sf"/>
</dbReference>
<dbReference type="RefSeq" id="WP_155165366.1">
    <property type="nucleotide sequence ID" value="NZ_CAMUED010000059.1"/>
</dbReference>
<dbReference type="Proteomes" id="UP000462362">
    <property type="component" value="Unassembled WGS sequence"/>
</dbReference>
<evidence type="ECO:0000313" key="3">
    <source>
        <dbReference type="Proteomes" id="UP000462362"/>
    </source>
</evidence>
<dbReference type="EMBL" id="WNCL01000021">
    <property type="protein sequence ID" value="MTU43523.1"/>
    <property type="molecule type" value="Genomic_DNA"/>
</dbReference>
<dbReference type="PANTHER" id="PTHR30595">
    <property type="entry name" value="GLPR-RELATED TRANSCRIPTIONAL REPRESSOR"/>
    <property type="match status" value="1"/>
</dbReference>
<evidence type="ECO:0000313" key="2">
    <source>
        <dbReference type="EMBL" id="MTU43523.1"/>
    </source>
</evidence>
<gene>
    <name evidence="2" type="ORF">GMD42_07780</name>
</gene>
<dbReference type="Gene3D" id="3.30.565.60">
    <property type="match status" value="1"/>
</dbReference>
<dbReference type="Gene3D" id="6.10.250.2570">
    <property type="match status" value="1"/>
</dbReference>
<feature type="region of interest" description="Disordered" evidence="1">
    <location>
        <begin position="420"/>
        <end position="444"/>
    </location>
</feature>
<protein>
    <submittedName>
        <fullName evidence="2">Uncharacterized protein</fullName>
    </submittedName>
</protein>